<evidence type="ECO:0000313" key="2">
    <source>
        <dbReference type="EMBL" id="CAK9437322.1"/>
    </source>
</evidence>
<evidence type="ECO:0000313" key="3">
    <source>
        <dbReference type="Proteomes" id="UP001497383"/>
    </source>
</evidence>
<evidence type="ECO:0000256" key="1">
    <source>
        <dbReference type="SAM" id="MobiDB-lite"/>
    </source>
</evidence>
<dbReference type="GeneID" id="92206896"/>
<feature type="region of interest" description="Disordered" evidence="1">
    <location>
        <begin position="249"/>
        <end position="320"/>
    </location>
</feature>
<protein>
    <submittedName>
        <fullName evidence="2">Uncharacterized protein</fullName>
    </submittedName>
</protein>
<name>A0ABP0ZK08_9ASCO</name>
<sequence length="527" mass="60341">MAEVEPYQDPILSLVSDPNLNRDESKCTQIIKLIRGISERKVNKLCSTSFLILQTLDKIQLKFKSWEFLSLDYNSATHFANRDDKIKIFNTGIADKVIVACTELSIKLVKISSDIDLVSQSSKTLSVGDLMSDDGAMLTSLILRIIKMKNEVVEELSIFYSKAKLILIGRDLEVLSADDDDDNDEGGGGDSMVDYYKSFIIELLRQLNDAILNNDFDAKYECLAVINDLEKMFEKYKLERMIDKSIEEHDLERSRQQQQQHSIRHEHQEEYRARSNRDSAATTSTEPRSIFDDVVNVNGVDDDNDDALNDSPNSPEDTFSEYSMTSTANLPMVHSITHQKQHQKKEDSVYEYGSSSMYKSTISEELPYLMTAFSSAKNFQEDISHYEQEKTKTYSPPKQPEKRTVKEKVEEIESHSVKMPFFPKTSHLPQSALYSDSHFIHQPRMPSPVLGNSLLRTFGIRPQVISVPEDAVKSKKEEDNKKEKKMEMEMEMEMEKSAKLKLGDSIEFKGRRFLLSEENVAHLSQLD</sequence>
<proteinExistence type="predicted"/>
<feature type="compositionally biased region" description="Basic and acidic residues" evidence="1">
    <location>
        <begin position="263"/>
        <end position="277"/>
    </location>
</feature>
<feature type="compositionally biased region" description="Polar residues" evidence="1">
    <location>
        <begin position="278"/>
        <end position="287"/>
    </location>
</feature>
<dbReference type="EMBL" id="OZ022406">
    <property type="protein sequence ID" value="CAK9437322.1"/>
    <property type="molecule type" value="Genomic_DNA"/>
</dbReference>
<accession>A0ABP0ZK08</accession>
<dbReference type="RefSeq" id="XP_066828638.1">
    <property type="nucleotide sequence ID" value="XM_066971618.1"/>
</dbReference>
<organism evidence="2 3">
    <name type="scientific">Lodderomyces beijingensis</name>
    <dbReference type="NCBI Taxonomy" id="1775926"/>
    <lineage>
        <taxon>Eukaryota</taxon>
        <taxon>Fungi</taxon>
        <taxon>Dikarya</taxon>
        <taxon>Ascomycota</taxon>
        <taxon>Saccharomycotina</taxon>
        <taxon>Pichiomycetes</taxon>
        <taxon>Debaryomycetaceae</taxon>
        <taxon>Candida/Lodderomyces clade</taxon>
        <taxon>Lodderomyces</taxon>
    </lineage>
</organism>
<gene>
    <name evidence="2" type="ORF">LODBEIA_P17000</name>
</gene>
<dbReference type="Proteomes" id="UP001497383">
    <property type="component" value="Chromosome 2"/>
</dbReference>
<feature type="region of interest" description="Disordered" evidence="1">
    <location>
        <begin position="471"/>
        <end position="496"/>
    </location>
</feature>
<reference evidence="2 3" key="1">
    <citation type="submission" date="2024-03" db="EMBL/GenBank/DDBJ databases">
        <authorList>
            <person name="Brejova B."/>
        </authorList>
    </citation>
    <scope>NUCLEOTIDE SEQUENCE [LARGE SCALE GENOMIC DNA]</scope>
    <source>
        <strain evidence="2 3">CBS 14171</strain>
    </source>
</reference>
<keyword evidence="3" id="KW-1185">Reference proteome</keyword>
<feature type="compositionally biased region" description="Polar residues" evidence="1">
    <location>
        <begin position="311"/>
        <end position="320"/>
    </location>
</feature>